<protein>
    <submittedName>
        <fullName evidence="2">DEAD/DEAH box helicase domain protein</fullName>
    </submittedName>
</protein>
<dbReference type="Proteomes" id="UP000178485">
    <property type="component" value="Chromosome i"/>
</dbReference>
<dbReference type="GO" id="GO:0043138">
    <property type="term" value="F:3'-5' DNA helicase activity"/>
    <property type="evidence" value="ECO:0007669"/>
    <property type="project" value="TreeGrafter"/>
</dbReference>
<dbReference type="STRING" id="1642646.ING2E5A_2068"/>
<dbReference type="InterPro" id="IPR018973">
    <property type="entry name" value="MZB"/>
</dbReference>
<dbReference type="PANTHER" id="PTHR47957">
    <property type="entry name" value="ATP-DEPENDENT HELICASE HRQ1"/>
    <property type="match status" value="1"/>
</dbReference>
<keyword evidence="3" id="KW-1185">Reference proteome</keyword>
<keyword evidence="2" id="KW-0067">ATP-binding</keyword>
<evidence type="ECO:0000313" key="3">
    <source>
        <dbReference type="Proteomes" id="UP000178485"/>
    </source>
</evidence>
<dbReference type="Pfam" id="PF09369">
    <property type="entry name" value="MZB"/>
    <property type="match status" value="1"/>
</dbReference>
<name>A0A1G4G8M1_9BACT</name>
<feature type="domain" description="MrfA-like Zn-binding" evidence="1">
    <location>
        <begin position="116"/>
        <end position="199"/>
    </location>
</feature>
<dbReference type="RefSeq" id="WP_071137277.1">
    <property type="nucleotide sequence ID" value="NZ_LT608328.1"/>
</dbReference>
<evidence type="ECO:0000313" key="2">
    <source>
        <dbReference type="EMBL" id="SCM58884.1"/>
    </source>
</evidence>
<gene>
    <name evidence="2" type="ORF">ING2E5A_2068</name>
</gene>
<keyword evidence="2" id="KW-0547">Nucleotide-binding</keyword>
<keyword evidence="2" id="KW-0378">Hydrolase</keyword>
<dbReference type="AlphaFoldDB" id="A0A1G4G8M1"/>
<accession>A0A1G4G8M1</accession>
<dbReference type="KEGG" id="pmuc:ING2E5A_2068"/>
<dbReference type="GO" id="GO:0006289">
    <property type="term" value="P:nucleotide-excision repair"/>
    <property type="evidence" value="ECO:0007669"/>
    <property type="project" value="TreeGrafter"/>
</dbReference>
<proteinExistence type="predicted"/>
<evidence type="ECO:0000259" key="1">
    <source>
        <dbReference type="Pfam" id="PF09369"/>
    </source>
</evidence>
<organism evidence="2 3">
    <name type="scientific">Petrimonas mucosa</name>
    <dbReference type="NCBI Taxonomy" id="1642646"/>
    <lineage>
        <taxon>Bacteria</taxon>
        <taxon>Pseudomonadati</taxon>
        <taxon>Bacteroidota</taxon>
        <taxon>Bacteroidia</taxon>
        <taxon>Bacteroidales</taxon>
        <taxon>Dysgonomonadaceae</taxon>
        <taxon>Petrimonas</taxon>
    </lineage>
</organism>
<sequence length="224" mass="25709">MESKYEYEFENIKLEVESTANDSLVVKSTDFFYVCPKCGYSIASDEASKLSEYEDYRPGVARIEKNNKSHNNPFGKGKCSNTSLIRYSLHHEFKTDVAKISFECDTSDYSTMLSVMHALLNSFAHEFSIERRDIKACLTYKKTNGKMEHKIIIYDAVPGGAGHSRRLVTEDGEILKAVIKRAINLLDTCKCSPSCYRCLRSYENQKIHEILDREHALKFLKQFV</sequence>
<dbReference type="PANTHER" id="PTHR47957:SF3">
    <property type="entry name" value="ATP-DEPENDENT HELICASE HRQ1"/>
    <property type="match status" value="1"/>
</dbReference>
<keyword evidence="2" id="KW-0347">Helicase</keyword>
<dbReference type="GO" id="GO:0036297">
    <property type="term" value="P:interstrand cross-link repair"/>
    <property type="evidence" value="ECO:0007669"/>
    <property type="project" value="TreeGrafter"/>
</dbReference>
<dbReference type="EMBL" id="LT608328">
    <property type="protein sequence ID" value="SCM58884.1"/>
    <property type="molecule type" value="Genomic_DNA"/>
</dbReference>
<reference evidence="2 3" key="1">
    <citation type="submission" date="2016-08" db="EMBL/GenBank/DDBJ databases">
        <authorList>
            <person name="Seilhamer J.J."/>
        </authorList>
    </citation>
    <scope>NUCLEOTIDE SEQUENCE [LARGE SCALE GENOMIC DNA]</scope>
    <source>
        <strain evidence="2">ING2-E5A</strain>
    </source>
</reference>